<dbReference type="KEGG" id="csr:Cspa_c52510"/>
<organism evidence="2 3">
    <name type="scientific">Clostridium saccharoperbutylacetonicum N1-4(HMT)</name>
    <dbReference type="NCBI Taxonomy" id="931276"/>
    <lineage>
        <taxon>Bacteria</taxon>
        <taxon>Bacillati</taxon>
        <taxon>Bacillota</taxon>
        <taxon>Clostridia</taxon>
        <taxon>Eubacteriales</taxon>
        <taxon>Clostridiaceae</taxon>
        <taxon>Clostridium</taxon>
    </lineage>
</organism>
<dbReference type="SUPFAM" id="SSF55729">
    <property type="entry name" value="Acyl-CoA N-acyltransferases (Nat)"/>
    <property type="match status" value="1"/>
</dbReference>
<dbReference type="HOGENOM" id="CLU_118417_0_0_9"/>
<dbReference type="PATRIC" id="fig|931276.5.peg.5306"/>
<dbReference type="CDD" id="cd04301">
    <property type="entry name" value="NAT_SF"/>
    <property type="match status" value="1"/>
</dbReference>
<proteinExistence type="predicted"/>
<evidence type="ECO:0000313" key="2">
    <source>
        <dbReference type="EMBL" id="AGF58996.1"/>
    </source>
</evidence>
<dbReference type="eggNOG" id="COG0456">
    <property type="taxonomic scope" value="Bacteria"/>
</dbReference>
<name>M1MWN4_9CLOT</name>
<dbReference type="EMBL" id="CP004121">
    <property type="protein sequence ID" value="AGF58996.1"/>
    <property type="molecule type" value="Genomic_DNA"/>
</dbReference>
<dbReference type="InterPro" id="IPR000182">
    <property type="entry name" value="GNAT_dom"/>
</dbReference>
<dbReference type="Proteomes" id="UP000011728">
    <property type="component" value="Chromosome"/>
</dbReference>
<gene>
    <name evidence="2" type="ORF">Cspa_c52510</name>
</gene>
<dbReference type="Gene3D" id="3.40.630.30">
    <property type="match status" value="1"/>
</dbReference>
<dbReference type="GO" id="GO:0016747">
    <property type="term" value="F:acyltransferase activity, transferring groups other than amino-acyl groups"/>
    <property type="evidence" value="ECO:0007669"/>
    <property type="project" value="InterPro"/>
</dbReference>
<evidence type="ECO:0000313" key="3">
    <source>
        <dbReference type="Proteomes" id="UP000011728"/>
    </source>
</evidence>
<dbReference type="OrthoDB" id="9775804at2"/>
<evidence type="ECO:0000259" key="1">
    <source>
        <dbReference type="PROSITE" id="PS51186"/>
    </source>
</evidence>
<dbReference type="Pfam" id="PF00583">
    <property type="entry name" value="Acetyltransf_1"/>
    <property type="match status" value="1"/>
</dbReference>
<dbReference type="STRING" id="36745.CLSAP_50000"/>
<keyword evidence="3" id="KW-1185">Reference proteome</keyword>
<keyword evidence="2" id="KW-0808">Transferase</keyword>
<protein>
    <submittedName>
        <fullName evidence="2">Acetyltransferase, GNAT family</fullName>
    </submittedName>
</protein>
<dbReference type="AlphaFoldDB" id="M1MWN4"/>
<dbReference type="InterPro" id="IPR016181">
    <property type="entry name" value="Acyl_CoA_acyltransferase"/>
</dbReference>
<accession>M1MWN4</accession>
<dbReference type="RefSeq" id="WP_015395304.1">
    <property type="nucleotide sequence ID" value="NC_020291.1"/>
</dbReference>
<reference evidence="2 3" key="1">
    <citation type="submission" date="2013-02" db="EMBL/GenBank/DDBJ databases">
        <title>Genome sequence of Clostridium saccharoperbutylacetonicum N1-4(HMT).</title>
        <authorList>
            <person name="Poehlein A."/>
            <person name="Daniel R."/>
        </authorList>
    </citation>
    <scope>NUCLEOTIDE SEQUENCE [LARGE SCALE GENOMIC DNA]</scope>
    <source>
        <strain evidence="3">N1-4(HMT)</strain>
    </source>
</reference>
<dbReference type="PROSITE" id="PS51186">
    <property type="entry name" value="GNAT"/>
    <property type="match status" value="1"/>
</dbReference>
<feature type="domain" description="N-acetyltransferase" evidence="1">
    <location>
        <begin position="2"/>
        <end position="155"/>
    </location>
</feature>
<sequence length="155" mass="17889">MGQIFMINKEDILKCSELFVEAFNNEPWNDKWTLETAKKRLNDIYMTPNFVGILYAEDGNVKGAILGNCEQYYNGIHYNLKELFISNELQGKGIGSELVNALEERLIELDVTKIILVTSKGNGTSKFYLNNNFYEDMDMDMALMTKDIFRENNCE</sequence>